<dbReference type="Gene3D" id="3.30.420.40">
    <property type="match status" value="1"/>
</dbReference>
<dbReference type="GO" id="GO:0005536">
    <property type="term" value="F:D-glucose binding"/>
    <property type="evidence" value="ECO:0007669"/>
    <property type="project" value="InterPro"/>
</dbReference>
<feature type="region of interest" description="Disordered" evidence="4">
    <location>
        <begin position="174"/>
        <end position="193"/>
    </location>
</feature>
<name>A0A7Y6I8Q3_9ACTN</name>
<dbReference type="SUPFAM" id="SSF53067">
    <property type="entry name" value="Actin-like ATPase domain"/>
    <property type="match status" value="2"/>
</dbReference>
<feature type="compositionally biased region" description="Basic and acidic residues" evidence="4">
    <location>
        <begin position="1"/>
        <end position="19"/>
    </location>
</feature>
<keyword evidence="1" id="KW-0808">Transferase</keyword>
<evidence type="ECO:0000256" key="4">
    <source>
        <dbReference type="SAM" id="MobiDB-lite"/>
    </source>
</evidence>
<feature type="compositionally biased region" description="Pro residues" evidence="4">
    <location>
        <begin position="213"/>
        <end position="230"/>
    </location>
</feature>
<keyword evidence="2 5" id="KW-0418">Kinase</keyword>
<dbReference type="AlphaFoldDB" id="A0A7Y6I8Q3"/>
<feature type="compositionally biased region" description="Basic and acidic residues" evidence="4">
    <location>
        <begin position="174"/>
        <end position="184"/>
    </location>
</feature>
<dbReference type="GO" id="GO:0004340">
    <property type="term" value="F:glucokinase activity"/>
    <property type="evidence" value="ECO:0007669"/>
    <property type="project" value="InterPro"/>
</dbReference>
<evidence type="ECO:0000256" key="3">
    <source>
        <dbReference type="RuleBase" id="RU004046"/>
    </source>
</evidence>
<protein>
    <submittedName>
        <fullName evidence="5">Glucokinase</fullName>
    </submittedName>
</protein>
<gene>
    <name evidence="5" type="ORF">HTZ77_13350</name>
</gene>
<dbReference type="RefSeq" id="WP_175589867.1">
    <property type="nucleotide sequence ID" value="NZ_JABWGN010000005.1"/>
</dbReference>
<dbReference type="Pfam" id="PF02685">
    <property type="entry name" value="Glucokinase"/>
    <property type="match status" value="2"/>
</dbReference>
<dbReference type="PANTHER" id="PTHR47363">
    <property type="entry name" value="GLUCOKINASE"/>
    <property type="match status" value="1"/>
</dbReference>
<organism evidence="5 6">
    <name type="scientific">Nonomuraea montanisoli</name>
    <dbReference type="NCBI Taxonomy" id="2741721"/>
    <lineage>
        <taxon>Bacteria</taxon>
        <taxon>Bacillati</taxon>
        <taxon>Actinomycetota</taxon>
        <taxon>Actinomycetes</taxon>
        <taxon>Streptosporangiales</taxon>
        <taxon>Streptosporangiaceae</taxon>
        <taxon>Nonomuraea</taxon>
    </lineage>
</organism>
<dbReference type="EMBL" id="JABWGN010000005">
    <property type="protein sequence ID" value="NUW32409.1"/>
    <property type="molecule type" value="Genomic_DNA"/>
</dbReference>
<evidence type="ECO:0000256" key="2">
    <source>
        <dbReference type="ARBA" id="ARBA00022777"/>
    </source>
</evidence>
<evidence type="ECO:0000256" key="1">
    <source>
        <dbReference type="ARBA" id="ARBA00022679"/>
    </source>
</evidence>
<feature type="region of interest" description="Disordered" evidence="4">
    <location>
        <begin position="211"/>
        <end position="257"/>
    </location>
</feature>
<keyword evidence="6" id="KW-1185">Reference proteome</keyword>
<dbReference type="Proteomes" id="UP000586042">
    <property type="component" value="Unassembled WGS sequence"/>
</dbReference>
<dbReference type="Gene3D" id="3.40.367.20">
    <property type="match status" value="1"/>
</dbReference>
<comment type="similarity">
    <text evidence="3">Belongs to the bacterial glucokinase family.</text>
</comment>
<feature type="region of interest" description="Disordered" evidence="4">
    <location>
        <begin position="1"/>
        <end position="28"/>
    </location>
</feature>
<evidence type="ECO:0000313" key="5">
    <source>
        <dbReference type="EMBL" id="NUW32409.1"/>
    </source>
</evidence>
<comment type="caution">
    <text evidence="5">The sequence shown here is derived from an EMBL/GenBank/DDBJ whole genome shotgun (WGS) entry which is preliminary data.</text>
</comment>
<proteinExistence type="inferred from homology"/>
<evidence type="ECO:0000313" key="6">
    <source>
        <dbReference type="Proteomes" id="UP000586042"/>
    </source>
</evidence>
<feature type="compositionally biased region" description="Low complexity" evidence="4">
    <location>
        <begin position="231"/>
        <end position="257"/>
    </location>
</feature>
<sequence>MPEDRSGGRPGGRLDHRFPPVEPDGSGLAGVDAGGMTVHVRHEPSGEPAGETIGFRAADFGSLDALLHHCLTMIGRMPRILVAGVAGQPRPNGDVRVTNRPDWPVFRRDRFAATYGIQVETVNDMEATVAGVGELDETGYQRLTPVAATDVGETAGGRARLVVAVDSGVGVGHLDPHGRPHGTEGGHIPWQPRTRRESDYLAWLRALRTGPRDPAPATVPGPHASPPTPATRPTSATTPAAAAPAPSGTPVPSGVPGAVSVEESISGSRGFTHLYDFVALSIDPAPLLAAGVERARSERLGIAPLVIAGALAGDEFCVQVMRLFGGILGQFLRSMALVTLGRGGSVWLCGSVLRSPGVADFLMADGCLMAAFRPAGAEHADLMDEIPIHLVHDREIGVRGALALGRSRFQSTGRH</sequence>
<dbReference type="InterPro" id="IPR043129">
    <property type="entry name" value="ATPase_NBD"/>
</dbReference>
<reference evidence="5 6" key="1">
    <citation type="submission" date="2020-06" db="EMBL/GenBank/DDBJ databases">
        <title>Nonomuraea sp. SMC257, a novel actinomycete isolated from soil.</title>
        <authorList>
            <person name="Chanama M."/>
        </authorList>
    </citation>
    <scope>NUCLEOTIDE SEQUENCE [LARGE SCALE GENOMIC DNA]</scope>
    <source>
        <strain evidence="5 6">SMC257</strain>
    </source>
</reference>
<accession>A0A7Y6I8Q3</accession>
<dbReference type="GO" id="GO:0006096">
    <property type="term" value="P:glycolytic process"/>
    <property type="evidence" value="ECO:0007669"/>
    <property type="project" value="InterPro"/>
</dbReference>
<dbReference type="InterPro" id="IPR003836">
    <property type="entry name" value="Glucokinase"/>
</dbReference>
<dbReference type="GO" id="GO:0005524">
    <property type="term" value="F:ATP binding"/>
    <property type="evidence" value="ECO:0007669"/>
    <property type="project" value="InterPro"/>
</dbReference>
<dbReference type="PANTHER" id="PTHR47363:SF1">
    <property type="entry name" value="GLUCOKINASE"/>
    <property type="match status" value="1"/>
</dbReference>